<accession>A0A2I1HBT0</accession>
<dbReference type="CDD" id="cd06222">
    <property type="entry name" value="RNase_H_like"/>
    <property type="match status" value="1"/>
</dbReference>
<dbReference type="AlphaFoldDB" id="A0A2I1HBT0"/>
<dbReference type="InterPro" id="IPR002156">
    <property type="entry name" value="RNaseH_domain"/>
</dbReference>
<dbReference type="PROSITE" id="PS50879">
    <property type="entry name" value="RNASE_H_1"/>
    <property type="match status" value="1"/>
</dbReference>
<gene>
    <name evidence="2" type="ORF">RhiirA4_476578</name>
</gene>
<dbReference type="InterPro" id="IPR012337">
    <property type="entry name" value="RNaseH-like_sf"/>
</dbReference>
<protein>
    <recommendedName>
        <fullName evidence="1">RNase H type-1 domain-containing protein</fullName>
    </recommendedName>
</protein>
<organism evidence="2 3">
    <name type="scientific">Rhizophagus irregularis</name>
    <dbReference type="NCBI Taxonomy" id="588596"/>
    <lineage>
        <taxon>Eukaryota</taxon>
        <taxon>Fungi</taxon>
        <taxon>Fungi incertae sedis</taxon>
        <taxon>Mucoromycota</taxon>
        <taxon>Glomeromycotina</taxon>
        <taxon>Glomeromycetes</taxon>
        <taxon>Glomerales</taxon>
        <taxon>Glomeraceae</taxon>
        <taxon>Rhizophagus</taxon>
    </lineage>
</organism>
<evidence type="ECO:0000313" key="2">
    <source>
        <dbReference type="EMBL" id="PKY56343.1"/>
    </source>
</evidence>
<name>A0A2I1HBT0_9GLOM</name>
<keyword evidence="3" id="KW-1185">Reference proteome</keyword>
<evidence type="ECO:0000313" key="3">
    <source>
        <dbReference type="Proteomes" id="UP000234323"/>
    </source>
</evidence>
<dbReference type="EMBL" id="LLXI01002148">
    <property type="protein sequence ID" value="PKY56343.1"/>
    <property type="molecule type" value="Genomic_DNA"/>
</dbReference>
<dbReference type="Proteomes" id="UP000234323">
    <property type="component" value="Unassembled WGS sequence"/>
</dbReference>
<dbReference type="Gene3D" id="3.30.420.10">
    <property type="entry name" value="Ribonuclease H-like superfamily/Ribonuclease H"/>
    <property type="match status" value="1"/>
</dbReference>
<dbReference type="SUPFAM" id="SSF53098">
    <property type="entry name" value="Ribonuclease H-like"/>
    <property type="match status" value="1"/>
</dbReference>
<dbReference type="InterPro" id="IPR044730">
    <property type="entry name" value="RNase_H-like_dom_plant"/>
</dbReference>
<sequence>MENTSCHGLTFVTWYPSPCLLEHTVNKDGLFSPQWTINYNSATQTLIIGRVHITLVPAALLTSLLFPKNPLFDNAITVKNAFFKFIFLIYTTSYPTKNTKIFAAYLPIFLSTSWSYATSLAINTLNDKSSPASLIPLILSLSSLYSAEDDPLPSSVSILYVDGSFHLASDNSSPSMASAWIALDEDGFILESSSICLPSCFPSPLRSEIHAILFGLKALSPNSSVAIATDCAQLISLWSQFFDASFSSKLLRQHNHLFWLSIRHILSRSNLKVKLIKVFAHSDDALNTQVNTFAKAAHSSIQLLRSPIVDICAPCIISFNSLPVNMNVHHFFKDLFDTRNLLSFGSLVHFTALDPPDLFDWIYPYILLELNPRSTHQAAIITLCDKCIVKLSTIKIFPDSFWSRFSVLDCWNCYTPSLSCL</sequence>
<feature type="domain" description="RNase H type-1" evidence="1">
    <location>
        <begin position="153"/>
        <end position="299"/>
    </location>
</feature>
<evidence type="ECO:0000259" key="1">
    <source>
        <dbReference type="PROSITE" id="PS50879"/>
    </source>
</evidence>
<comment type="caution">
    <text evidence="2">The sequence shown here is derived from an EMBL/GenBank/DDBJ whole genome shotgun (WGS) entry which is preliminary data.</text>
</comment>
<dbReference type="GO" id="GO:0004523">
    <property type="term" value="F:RNA-DNA hybrid ribonuclease activity"/>
    <property type="evidence" value="ECO:0007669"/>
    <property type="project" value="InterPro"/>
</dbReference>
<dbReference type="InterPro" id="IPR036397">
    <property type="entry name" value="RNaseH_sf"/>
</dbReference>
<proteinExistence type="predicted"/>
<dbReference type="GO" id="GO:0003676">
    <property type="term" value="F:nucleic acid binding"/>
    <property type="evidence" value="ECO:0007669"/>
    <property type="project" value="InterPro"/>
</dbReference>
<reference evidence="2 3" key="1">
    <citation type="submission" date="2015-10" db="EMBL/GenBank/DDBJ databases">
        <title>Genome analyses suggest a sexual origin of heterokaryosis in a supposedly ancient asexual fungus.</title>
        <authorList>
            <person name="Ropars J."/>
            <person name="Sedzielewska K."/>
            <person name="Noel J."/>
            <person name="Charron P."/>
            <person name="Farinelli L."/>
            <person name="Marton T."/>
            <person name="Kruger M."/>
            <person name="Pelin A."/>
            <person name="Brachmann A."/>
            <person name="Corradi N."/>
        </authorList>
    </citation>
    <scope>NUCLEOTIDE SEQUENCE [LARGE SCALE GENOMIC DNA]</scope>
    <source>
        <strain evidence="2 3">A4</strain>
    </source>
</reference>
<dbReference type="VEuPathDB" id="FungiDB:RhiirA1_462418"/>